<keyword evidence="2" id="KW-1185">Reference proteome</keyword>
<dbReference type="EMBL" id="JASBWV010000002">
    <property type="protein sequence ID" value="KAJ9127713.1"/>
    <property type="molecule type" value="Genomic_DNA"/>
</dbReference>
<proteinExistence type="predicted"/>
<accession>A0ACC2XVP8</accession>
<evidence type="ECO:0000313" key="2">
    <source>
        <dbReference type="Proteomes" id="UP001234202"/>
    </source>
</evidence>
<evidence type="ECO:0000313" key="1">
    <source>
        <dbReference type="EMBL" id="KAJ9127713.1"/>
    </source>
</evidence>
<organism evidence="1 2">
    <name type="scientific">Naganishia onofrii</name>
    <dbReference type="NCBI Taxonomy" id="1851511"/>
    <lineage>
        <taxon>Eukaryota</taxon>
        <taxon>Fungi</taxon>
        <taxon>Dikarya</taxon>
        <taxon>Basidiomycota</taxon>
        <taxon>Agaricomycotina</taxon>
        <taxon>Tremellomycetes</taxon>
        <taxon>Filobasidiales</taxon>
        <taxon>Filobasidiaceae</taxon>
        <taxon>Naganishia</taxon>
    </lineage>
</organism>
<name>A0ACC2XVP8_9TREE</name>
<gene>
    <name evidence="1" type="ORF">QFC24_001123</name>
</gene>
<comment type="caution">
    <text evidence="1">The sequence shown here is derived from an EMBL/GenBank/DDBJ whole genome shotgun (WGS) entry which is preliminary data.</text>
</comment>
<dbReference type="Proteomes" id="UP001234202">
    <property type="component" value="Unassembled WGS sequence"/>
</dbReference>
<reference evidence="1" key="1">
    <citation type="submission" date="2023-04" db="EMBL/GenBank/DDBJ databases">
        <title>Draft Genome sequencing of Naganishia species isolated from polar environments using Oxford Nanopore Technology.</title>
        <authorList>
            <person name="Leo P."/>
            <person name="Venkateswaran K."/>
        </authorList>
    </citation>
    <scope>NUCLEOTIDE SEQUENCE</scope>
    <source>
        <strain evidence="1">DBVPG 5303</strain>
    </source>
</reference>
<protein>
    <submittedName>
        <fullName evidence="1">Uncharacterized protein</fullName>
    </submittedName>
</protein>
<sequence length="350" mass="37688">MESLKMDGKPLYEYARSNTPLPRPISARRANISLLQLESFTPASIVPGDGGHTFRPPSEQLSEEERQVYFRMSRLTREAGVVEKEFGADDDTGGKGKKGKTNAEKVEPVVQHIDIPDLPDPSASITTLSDPSTATTSTLIPPTFTIRMTVSSGTYVRSIVHDLALSIGSAAHVVTLTRTRQGRFALNNDPEGLGQIGTSLPATETDSQTAMATTTSSSTKQETAGDDKDAGAEWYVHDPEGPDRFDFGERKTGCIPWSVFERAIAERNAARKAAAAAAAAAEEEKAEKDKAEEQAGKAAEVVVVKEGEGDEEGQANAEDAPIPAPAPTPAAARWQPKEWEKEFYARFVPC</sequence>